<reference evidence="4" key="1">
    <citation type="journal article" date="2020" name="Stud. Mycol.">
        <title>101 Dothideomycetes genomes: a test case for predicting lifestyles and emergence of pathogens.</title>
        <authorList>
            <person name="Haridas S."/>
            <person name="Albert R."/>
            <person name="Binder M."/>
            <person name="Bloem J."/>
            <person name="Labutti K."/>
            <person name="Salamov A."/>
            <person name="Andreopoulos B."/>
            <person name="Baker S."/>
            <person name="Barry K."/>
            <person name="Bills G."/>
            <person name="Bluhm B."/>
            <person name="Cannon C."/>
            <person name="Castanera R."/>
            <person name="Culley D."/>
            <person name="Daum C."/>
            <person name="Ezra D."/>
            <person name="Gonzalez J."/>
            <person name="Henrissat B."/>
            <person name="Kuo A."/>
            <person name="Liang C."/>
            <person name="Lipzen A."/>
            <person name="Lutzoni F."/>
            <person name="Magnuson J."/>
            <person name="Mondo S."/>
            <person name="Nolan M."/>
            <person name="Ohm R."/>
            <person name="Pangilinan J."/>
            <person name="Park H.-J."/>
            <person name="Ramirez L."/>
            <person name="Alfaro M."/>
            <person name="Sun H."/>
            <person name="Tritt A."/>
            <person name="Yoshinaga Y."/>
            <person name="Zwiers L.-H."/>
            <person name="Turgeon B."/>
            <person name="Goodwin S."/>
            <person name="Spatafora J."/>
            <person name="Crous P."/>
            <person name="Grigoriev I."/>
        </authorList>
    </citation>
    <scope>NUCLEOTIDE SEQUENCE</scope>
    <source>
        <strain evidence="4">CBS 122368</strain>
    </source>
</reference>
<keyword evidence="5" id="KW-1185">Reference proteome</keyword>
<proteinExistence type="predicted"/>
<feature type="coiled-coil region" evidence="1">
    <location>
        <begin position="374"/>
        <end position="401"/>
    </location>
</feature>
<dbReference type="GeneID" id="54573020"/>
<evidence type="ECO:0000313" key="5">
    <source>
        <dbReference type="Proteomes" id="UP000800094"/>
    </source>
</evidence>
<protein>
    <submittedName>
        <fullName evidence="4">SET domain-containing protein</fullName>
    </submittedName>
</protein>
<dbReference type="PROSITE" id="PS50280">
    <property type="entry name" value="SET"/>
    <property type="match status" value="1"/>
</dbReference>
<evidence type="ECO:0000259" key="3">
    <source>
        <dbReference type="PROSITE" id="PS50280"/>
    </source>
</evidence>
<dbReference type="Pfam" id="PF00856">
    <property type="entry name" value="SET"/>
    <property type="match status" value="1"/>
</dbReference>
<dbReference type="InterPro" id="IPR001214">
    <property type="entry name" value="SET_dom"/>
</dbReference>
<dbReference type="Gene3D" id="1.25.40.10">
    <property type="entry name" value="Tetratricopeptide repeat domain"/>
    <property type="match status" value="1"/>
</dbReference>
<gene>
    <name evidence="4" type="ORF">BU26DRAFT_13282</name>
</gene>
<feature type="compositionally biased region" description="Polar residues" evidence="2">
    <location>
        <begin position="1"/>
        <end position="25"/>
    </location>
</feature>
<dbReference type="PANTHER" id="PTHR47332:SF2">
    <property type="entry name" value="SET-6"/>
    <property type="match status" value="1"/>
</dbReference>
<sequence length="419" mass="47352">MSGTQSPAGSLLASSHNYASDNGNLTRKGHIDQKGSGLIASASIPAGTRILAETPLMRFPIDSRPAPGAILSAYRSLTDAQREAFDSLDFDPPDSEEEQGLNQEELDDYSASEPYILKMMLANYTANQIGGCVCTKISQLNHDCLPNCQIAWNAGIGKVTVHAVRDIAKEEELTISYIDGANMTKDSRQEKLNEWGFQCRCKACADTETGREHDAVRDTLECHQEYIKTQWEKGSAMDVDNCHRNAVEMADLQEENGILTKELADSYHLAAAFSWMLVNPKETLEWAEKQCEREKLCLGDDHPEYKRTVDIIPLIRSAITGYDDFQAARRESDLANLTAVVMKKARPKKCGDWRAKNLVKARWWTRREMEVKEGDEEYEEVEKLERELEFLEERVKKKGGNESDGVTEYRKIEAWLERE</sequence>
<dbReference type="Gene3D" id="2.170.270.10">
    <property type="entry name" value="SET domain"/>
    <property type="match status" value="1"/>
</dbReference>
<evidence type="ECO:0000256" key="1">
    <source>
        <dbReference type="SAM" id="Coils"/>
    </source>
</evidence>
<dbReference type="PANTHER" id="PTHR47332">
    <property type="entry name" value="SET DOMAIN-CONTAINING PROTEIN 5"/>
    <property type="match status" value="1"/>
</dbReference>
<feature type="domain" description="SET" evidence="3">
    <location>
        <begin position="23"/>
        <end position="178"/>
    </location>
</feature>
<organism evidence="4 5">
    <name type="scientific">Trematosphaeria pertusa</name>
    <dbReference type="NCBI Taxonomy" id="390896"/>
    <lineage>
        <taxon>Eukaryota</taxon>
        <taxon>Fungi</taxon>
        <taxon>Dikarya</taxon>
        <taxon>Ascomycota</taxon>
        <taxon>Pezizomycotina</taxon>
        <taxon>Dothideomycetes</taxon>
        <taxon>Pleosporomycetidae</taxon>
        <taxon>Pleosporales</taxon>
        <taxon>Massarineae</taxon>
        <taxon>Trematosphaeriaceae</taxon>
        <taxon>Trematosphaeria</taxon>
    </lineage>
</organism>
<evidence type="ECO:0000256" key="2">
    <source>
        <dbReference type="SAM" id="MobiDB-lite"/>
    </source>
</evidence>
<keyword evidence="1" id="KW-0175">Coiled coil</keyword>
<dbReference type="OrthoDB" id="265717at2759"/>
<dbReference type="CDD" id="cd20071">
    <property type="entry name" value="SET_SMYD"/>
    <property type="match status" value="1"/>
</dbReference>
<feature type="region of interest" description="Disordered" evidence="2">
    <location>
        <begin position="86"/>
        <end position="106"/>
    </location>
</feature>
<dbReference type="RefSeq" id="XP_033691017.1">
    <property type="nucleotide sequence ID" value="XM_033819690.1"/>
</dbReference>
<dbReference type="InterPro" id="IPR046341">
    <property type="entry name" value="SET_dom_sf"/>
</dbReference>
<dbReference type="InterPro" id="IPR053185">
    <property type="entry name" value="SET_domain_protein"/>
</dbReference>
<accession>A0A6A6J3F8</accession>
<dbReference type="InterPro" id="IPR011990">
    <property type="entry name" value="TPR-like_helical_dom_sf"/>
</dbReference>
<dbReference type="AlphaFoldDB" id="A0A6A6J3F8"/>
<evidence type="ECO:0000313" key="4">
    <source>
        <dbReference type="EMBL" id="KAF2256013.1"/>
    </source>
</evidence>
<dbReference type="SUPFAM" id="SSF82199">
    <property type="entry name" value="SET domain"/>
    <property type="match status" value="1"/>
</dbReference>
<dbReference type="SMART" id="SM00317">
    <property type="entry name" value="SET"/>
    <property type="match status" value="1"/>
</dbReference>
<dbReference type="EMBL" id="ML987189">
    <property type="protein sequence ID" value="KAF2256013.1"/>
    <property type="molecule type" value="Genomic_DNA"/>
</dbReference>
<dbReference type="Proteomes" id="UP000800094">
    <property type="component" value="Unassembled WGS sequence"/>
</dbReference>
<feature type="region of interest" description="Disordered" evidence="2">
    <location>
        <begin position="1"/>
        <end position="30"/>
    </location>
</feature>
<name>A0A6A6J3F8_9PLEO</name>